<dbReference type="OrthoDB" id="4142992at2759"/>
<name>A0A072PVW2_9EURO</name>
<feature type="non-terminal residue" evidence="1">
    <location>
        <position position="103"/>
    </location>
</feature>
<dbReference type="RefSeq" id="XP_013266078.1">
    <property type="nucleotide sequence ID" value="XM_013410624.1"/>
</dbReference>
<keyword evidence="2" id="KW-1185">Reference proteome</keyword>
<evidence type="ECO:0000313" key="2">
    <source>
        <dbReference type="Proteomes" id="UP000027920"/>
    </source>
</evidence>
<dbReference type="HOGENOM" id="CLU_120071_0_0_1"/>
<reference evidence="1 2" key="1">
    <citation type="submission" date="2013-03" db="EMBL/GenBank/DDBJ databases">
        <title>The Genome Sequence of Exophiala aquamarina CBS 119918.</title>
        <authorList>
            <consortium name="The Broad Institute Genomics Platform"/>
            <person name="Cuomo C."/>
            <person name="de Hoog S."/>
            <person name="Gorbushina A."/>
            <person name="Walker B."/>
            <person name="Young S.K."/>
            <person name="Zeng Q."/>
            <person name="Gargeya S."/>
            <person name="Fitzgerald M."/>
            <person name="Haas B."/>
            <person name="Abouelleil A."/>
            <person name="Allen A.W."/>
            <person name="Alvarado L."/>
            <person name="Arachchi H.M."/>
            <person name="Berlin A.M."/>
            <person name="Chapman S.B."/>
            <person name="Gainer-Dewar J."/>
            <person name="Goldberg J."/>
            <person name="Griggs A."/>
            <person name="Gujja S."/>
            <person name="Hansen M."/>
            <person name="Howarth C."/>
            <person name="Imamovic A."/>
            <person name="Ireland A."/>
            <person name="Larimer J."/>
            <person name="McCowan C."/>
            <person name="Murphy C."/>
            <person name="Pearson M."/>
            <person name="Poon T.W."/>
            <person name="Priest M."/>
            <person name="Roberts A."/>
            <person name="Saif S."/>
            <person name="Shea T."/>
            <person name="Sisk P."/>
            <person name="Sykes S."/>
            <person name="Wortman J."/>
            <person name="Nusbaum C."/>
            <person name="Birren B."/>
        </authorList>
    </citation>
    <scope>NUCLEOTIDE SEQUENCE [LARGE SCALE GENOMIC DNA]</scope>
    <source>
        <strain evidence="1 2">CBS 119918</strain>
    </source>
</reference>
<dbReference type="GeneID" id="25276412"/>
<dbReference type="AlphaFoldDB" id="A0A072PVW2"/>
<accession>A0A072PVW2</accession>
<comment type="caution">
    <text evidence="1">The sequence shown here is derived from an EMBL/GenBank/DDBJ whole genome shotgun (WGS) entry which is preliminary data.</text>
</comment>
<protein>
    <submittedName>
        <fullName evidence="1">Uncharacterized protein</fullName>
    </submittedName>
</protein>
<organism evidence="1 2">
    <name type="scientific">Exophiala aquamarina CBS 119918</name>
    <dbReference type="NCBI Taxonomy" id="1182545"/>
    <lineage>
        <taxon>Eukaryota</taxon>
        <taxon>Fungi</taxon>
        <taxon>Dikarya</taxon>
        <taxon>Ascomycota</taxon>
        <taxon>Pezizomycotina</taxon>
        <taxon>Eurotiomycetes</taxon>
        <taxon>Chaetothyriomycetidae</taxon>
        <taxon>Chaetothyriales</taxon>
        <taxon>Herpotrichiellaceae</taxon>
        <taxon>Exophiala</taxon>
    </lineage>
</organism>
<evidence type="ECO:0000313" key="1">
    <source>
        <dbReference type="EMBL" id="KEF63488.1"/>
    </source>
</evidence>
<sequence>MCQTEGFQSYTCAHKWMSIVKPCNPGAGFSSSNYHKYTPTRNGPFVARFVAATANSCPSCDKNGAYDGNMTRMAIENPAQFGGLGNGYTMTDGRGSILPYGQG</sequence>
<dbReference type="VEuPathDB" id="FungiDB:A1O9_01466"/>
<proteinExistence type="predicted"/>
<dbReference type="Proteomes" id="UP000027920">
    <property type="component" value="Unassembled WGS sequence"/>
</dbReference>
<gene>
    <name evidence="1" type="ORF">A1O9_01466</name>
</gene>
<dbReference type="EMBL" id="AMGV01000001">
    <property type="protein sequence ID" value="KEF63488.1"/>
    <property type="molecule type" value="Genomic_DNA"/>
</dbReference>